<proteinExistence type="predicted"/>
<reference evidence="1" key="1">
    <citation type="journal article" date="2020" name="Nature">
        <title>Giant virus diversity and host interactions through global metagenomics.</title>
        <authorList>
            <person name="Schulz F."/>
            <person name="Roux S."/>
            <person name="Paez-Espino D."/>
            <person name="Jungbluth S."/>
            <person name="Walsh D.A."/>
            <person name="Denef V.J."/>
            <person name="McMahon K.D."/>
            <person name="Konstantinidis K.T."/>
            <person name="Eloe-Fadrosh E.A."/>
            <person name="Kyrpides N.C."/>
            <person name="Woyke T."/>
        </authorList>
    </citation>
    <scope>NUCLEOTIDE SEQUENCE</scope>
    <source>
        <strain evidence="1">GVMAG-M-3300009182-78</strain>
    </source>
</reference>
<accession>A0A6C0B239</accession>
<sequence>MEPMDTFDININKERELFEIRSAMVIMELEKMIEKAKQLEKHVIKLVEHEASEPPRKKIKFN</sequence>
<organism evidence="1">
    <name type="scientific">viral metagenome</name>
    <dbReference type="NCBI Taxonomy" id="1070528"/>
    <lineage>
        <taxon>unclassified sequences</taxon>
        <taxon>metagenomes</taxon>
        <taxon>organismal metagenomes</taxon>
    </lineage>
</organism>
<dbReference type="EMBL" id="MN739045">
    <property type="protein sequence ID" value="QHS85598.1"/>
    <property type="molecule type" value="Genomic_DNA"/>
</dbReference>
<protein>
    <submittedName>
        <fullName evidence="1">Uncharacterized protein</fullName>
    </submittedName>
</protein>
<name>A0A6C0B239_9ZZZZ</name>
<dbReference type="AlphaFoldDB" id="A0A6C0B239"/>
<evidence type="ECO:0000313" key="1">
    <source>
        <dbReference type="EMBL" id="QHS85598.1"/>
    </source>
</evidence>